<proteinExistence type="predicted"/>
<evidence type="ECO:0000313" key="2">
    <source>
        <dbReference type="Proteomes" id="UP000828390"/>
    </source>
</evidence>
<dbReference type="Proteomes" id="UP000828390">
    <property type="component" value="Unassembled WGS sequence"/>
</dbReference>
<evidence type="ECO:0000313" key="1">
    <source>
        <dbReference type="EMBL" id="KAH3866800.1"/>
    </source>
</evidence>
<sequence length="184" mass="20720">MTPLLTAVASPNTGYRRLTSTRWRTLIIADDYGCVRGKSFPDPQRLDSLPEVDGSKSEVPHHLIPDGAVFDYTRLEVEPNHGDRPNKKKLEECVREKVKTKCEPNKNLQKQTTSKYGYEYEADSTDSLRSSTCVDGDITDETESELILVPEVVKDEPPPLLATEMPQTIDARDYSIAPEVIIRK</sequence>
<reference evidence="1" key="2">
    <citation type="submission" date="2020-11" db="EMBL/GenBank/DDBJ databases">
        <authorList>
            <person name="McCartney M.A."/>
            <person name="Auch B."/>
            <person name="Kono T."/>
            <person name="Mallez S."/>
            <person name="Becker A."/>
            <person name="Gohl D.M."/>
            <person name="Silverstein K.A.T."/>
            <person name="Koren S."/>
            <person name="Bechman K.B."/>
            <person name="Herman A."/>
            <person name="Abrahante J.E."/>
            <person name="Garbe J."/>
        </authorList>
    </citation>
    <scope>NUCLEOTIDE SEQUENCE</scope>
    <source>
        <strain evidence="1">Duluth1</strain>
        <tissue evidence="1">Whole animal</tissue>
    </source>
</reference>
<comment type="caution">
    <text evidence="1">The sequence shown here is derived from an EMBL/GenBank/DDBJ whole genome shotgun (WGS) entry which is preliminary data.</text>
</comment>
<keyword evidence="2" id="KW-1185">Reference proteome</keyword>
<reference evidence="1" key="1">
    <citation type="journal article" date="2019" name="bioRxiv">
        <title>The Genome of the Zebra Mussel, Dreissena polymorpha: A Resource for Invasive Species Research.</title>
        <authorList>
            <person name="McCartney M.A."/>
            <person name="Auch B."/>
            <person name="Kono T."/>
            <person name="Mallez S."/>
            <person name="Zhang Y."/>
            <person name="Obille A."/>
            <person name="Becker A."/>
            <person name="Abrahante J.E."/>
            <person name="Garbe J."/>
            <person name="Badalamenti J.P."/>
            <person name="Herman A."/>
            <person name="Mangelson H."/>
            <person name="Liachko I."/>
            <person name="Sullivan S."/>
            <person name="Sone E.D."/>
            <person name="Koren S."/>
            <person name="Silverstein K.A.T."/>
            <person name="Beckman K.B."/>
            <person name="Gohl D.M."/>
        </authorList>
    </citation>
    <scope>NUCLEOTIDE SEQUENCE</scope>
    <source>
        <strain evidence="1">Duluth1</strain>
        <tissue evidence="1">Whole animal</tissue>
    </source>
</reference>
<organism evidence="1 2">
    <name type="scientific">Dreissena polymorpha</name>
    <name type="common">Zebra mussel</name>
    <name type="synonym">Mytilus polymorpha</name>
    <dbReference type="NCBI Taxonomy" id="45954"/>
    <lineage>
        <taxon>Eukaryota</taxon>
        <taxon>Metazoa</taxon>
        <taxon>Spiralia</taxon>
        <taxon>Lophotrochozoa</taxon>
        <taxon>Mollusca</taxon>
        <taxon>Bivalvia</taxon>
        <taxon>Autobranchia</taxon>
        <taxon>Heteroconchia</taxon>
        <taxon>Euheterodonta</taxon>
        <taxon>Imparidentia</taxon>
        <taxon>Neoheterodontei</taxon>
        <taxon>Myida</taxon>
        <taxon>Dreissenoidea</taxon>
        <taxon>Dreissenidae</taxon>
        <taxon>Dreissena</taxon>
    </lineage>
</organism>
<dbReference type="AlphaFoldDB" id="A0A9D4LZ10"/>
<dbReference type="EMBL" id="JAIWYP010000002">
    <property type="protein sequence ID" value="KAH3866800.1"/>
    <property type="molecule type" value="Genomic_DNA"/>
</dbReference>
<accession>A0A9D4LZ10</accession>
<protein>
    <submittedName>
        <fullName evidence="1">Uncharacterized protein</fullName>
    </submittedName>
</protein>
<name>A0A9D4LZ10_DREPO</name>
<gene>
    <name evidence="1" type="ORF">DPMN_029923</name>
</gene>